<dbReference type="Proteomes" id="UP001055153">
    <property type="component" value="Unassembled WGS sequence"/>
</dbReference>
<sequence length="114" mass="12602">MAEIHDRGNGQPLQLGKSLVRKGPVVAVRPEVDAVVGRSPAQIFQAELADEAEVLTPPVVMARLRHLVDALNAPIAPKNRWVTVLDSRREEERHERPHRTGADCLLLLIEHGVT</sequence>
<proteinExistence type="predicted"/>
<evidence type="ECO:0000313" key="1">
    <source>
        <dbReference type="EMBL" id="GJE02959.1"/>
    </source>
</evidence>
<evidence type="ECO:0000313" key="2">
    <source>
        <dbReference type="Proteomes" id="UP001055153"/>
    </source>
</evidence>
<accession>A0ABQ4SK97</accession>
<reference evidence="1" key="2">
    <citation type="submission" date="2021-08" db="EMBL/GenBank/DDBJ databases">
        <authorList>
            <person name="Tani A."/>
            <person name="Ola A."/>
            <person name="Ogura Y."/>
            <person name="Katsura K."/>
            <person name="Hayashi T."/>
        </authorList>
    </citation>
    <scope>NUCLEOTIDE SEQUENCE</scope>
    <source>
        <strain evidence="1">DSM 17168</strain>
    </source>
</reference>
<organism evidence="1 2">
    <name type="scientific">Methylobacterium isbiliense</name>
    <dbReference type="NCBI Taxonomy" id="315478"/>
    <lineage>
        <taxon>Bacteria</taxon>
        <taxon>Pseudomonadati</taxon>
        <taxon>Pseudomonadota</taxon>
        <taxon>Alphaproteobacteria</taxon>
        <taxon>Hyphomicrobiales</taxon>
        <taxon>Methylobacteriaceae</taxon>
        <taxon>Methylobacterium</taxon>
    </lineage>
</organism>
<gene>
    <name evidence="1" type="ORF">GMJLKIPL_4909</name>
</gene>
<protein>
    <submittedName>
        <fullName evidence="1">Uncharacterized protein</fullName>
    </submittedName>
</protein>
<name>A0ABQ4SK97_9HYPH</name>
<comment type="caution">
    <text evidence="1">The sequence shown here is derived from an EMBL/GenBank/DDBJ whole genome shotgun (WGS) entry which is preliminary data.</text>
</comment>
<keyword evidence="2" id="KW-1185">Reference proteome</keyword>
<dbReference type="EMBL" id="BPQQ01000066">
    <property type="protein sequence ID" value="GJE02959.1"/>
    <property type="molecule type" value="Genomic_DNA"/>
</dbReference>
<reference evidence="1" key="1">
    <citation type="journal article" date="2021" name="Front. Microbiol.">
        <title>Comprehensive Comparative Genomics and Phenotyping of Methylobacterium Species.</title>
        <authorList>
            <person name="Alessa O."/>
            <person name="Ogura Y."/>
            <person name="Fujitani Y."/>
            <person name="Takami H."/>
            <person name="Hayashi T."/>
            <person name="Sahin N."/>
            <person name="Tani A."/>
        </authorList>
    </citation>
    <scope>NUCLEOTIDE SEQUENCE</scope>
    <source>
        <strain evidence="1">DSM 17168</strain>
    </source>
</reference>